<name>A0A845BL95_9PROT</name>
<accession>A0A845BL95</accession>
<dbReference type="PANTHER" id="PTHR33498:SF1">
    <property type="entry name" value="TRANSPOSASE FOR INSERTION SEQUENCE ELEMENT IS1557"/>
    <property type="match status" value="1"/>
</dbReference>
<keyword evidence="1" id="KW-0732">Signal</keyword>
<comment type="caution">
    <text evidence="3">The sequence shown here is derived from an EMBL/GenBank/DDBJ whole genome shotgun (WGS) entry which is preliminary data.</text>
</comment>
<dbReference type="InterPro" id="IPR047951">
    <property type="entry name" value="Transpos_ISL3"/>
</dbReference>
<feature type="domain" description="Transposase IS204/IS1001/IS1096/IS1165 zinc-finger" evidence="2">
    <location>
        <begin position="35"/>
        <end position="77"/>
    </location>
</feature>
<feature type="signal peptide" evidence="1">
    <location>
        <begin position="1"/>
        <end position="21"/>
    </location>
</feature>
<dbReference type="Pfam" id="PF14690">
    <property type="entry name" value="Zn_ribbon_ISL3"/>
    <property type="match status" value="1"/>
</dbReference>
<dbReference type="EMBL" id="SNVJ01000037">
    <property type="protein sequence ID" value="MXP66017.1"/>
    <property type="molecule type" value="Genomic_DNA"/>
</dbReference>
<dbReference type="PANTHER" id="PTHR33498">
    <property type="entry name" value="TRANSPOSASE FOR INSERTION SEQUENCE ELEMENT IS1557"/>
    <property type="match status" value="1"/>
</dbReference>
<feature type="chain" id="PRO_5032961230" evidence="1">
    <location>
        <begin position="22"/>
        <end position="123"/>
    </location>
</feature>
<reference evidence="3 4" key="1">
    <citation type="submission" date="2019-03" db="EMBL/GenBank/DDBJ databases">
        <title>Roseomonas sp. a novel Roseomonas species isolated from Sea whip Gorgonian.</title>
        <authorList>
            <person name="Li F."/>
            <person name="Pan X."/>
            <person name="Huang S."/>
            <person name="Li Z."/>
            <person name="Meng B."/>
        </authorList>
    </citation>
    <scope>NUCLEOTIDE SEQUENCE [LARGE SCALE GENOMIC DNA]</scope>
    <source>
        <strain evidence="3 4">M0104</strain>
    </source>
</reference>
<dbReference type="AlphaFoldDB" id="A0A845BL95"/>
<dbReference type="RefSeq" id="WP_160939426.1">
    <property type="nucleotide sequence ID" value="NZ_SNVJ01000037.1"/>
</dbReference>
<evidence type="ECO:0000256" key="1">
    <source>
        <dbReference type="SAM" id="SignalP"/>
    </source>
</evidence>
<organism evidence="3 4">
    <name type="scientific">Teichococcus coralli</name>
    <dbReference type="NCBI Taxonomy" id="2545983"/>
    <lineage>
        <taxon>Bacteria</taxon>
        <taxon>Pseudomonadati</taxon>
        <taxon>Pseudomonadota</taxon>
        <taxon>Alphaproteobacteria</taxon>
        <taxon>Acetobacterales</taxon>
        <taxon>Roseomonadaceae</taxon>
        <taxon>Roseomonas</taxon>
    </lineage>
</organism>
<gene>
    <name evidence="3" type="ORF">E0493_21975</name>
</gene>
<evidence type="ECO:0000313" key="3">
    <source>
        <dbReference type="EMBL" id="MXP66017.1"/>
    </source>
</evidence>
<protein>
    <submittedName>
        <fullName evidence="3">Transposase family protein</fullName>
    </submittedName>
</protein>
<keyword evidence="4" id="KW-1185">Reference proteome</keyword>
<dbReference type="OrthoDB" id="46712at2"/>
<dbReference type="InterPro" id="IPR029261">
    <property type="entry name" value="Transposase_Znf"/>
</dbReference>
<sequence>MLKRLLPLIPAGLLVRQILPAAGGLVIVAASQTRAAACPSCGAPSAVMHSRYERRLQDLPWQGQPVTLWIQGRRLRCCNPDCRRKTFVERLVAGAAAARRTSRLTDLQQLFSPKVWWYAGPPC</sequence>
<evidence type="ECO:0000259" key="2">
    <source>
        <dbReference type="Pfam" id="PF14690"/>
    </source>
</evidence>
<proteinExistence type="predicted"/>
<dbReference type="Proteomes" id="UP000460715">
    <property type="component" value="Unassembled WGS sequence"/>
</dbReference>
<evidence type="ECO:0000313" key="4">
    <source>
        <dbReference type="Proteomes" id="UP000460715"/>
    </source>
</evidence>